<dbReference type="AlphaFoldDB" id="A0A087XWM2"/>
<keyword evidence="3" id="KW-1185">Reference proteome</keyword>
<keyword evidence="1" id="KW-0812">Transmembrane</keyword>
<dbReference type="STRING" id="48698.ENSPFOP00000010175"/>
<dbReference type="PANTHER" id="PTHR40386">
    <property type="entry name" value="SMALL INTEGRAL MEMBRANE PROTEIN 26"/>
    <property type="match status" value="1"/>
</dbReference>
<name>A0A087XWM2_POEFO</name>
<reference evidence="2" key="2">
    <citation type="submission" date="2025-08" db="UniProtKB">
        <authorList>
            <consortium name="Ensembl"/>
        </authorList>
    </citation>
    <scope>IDENTIFICATION</scope>
</reference>
<keyword evidence="1" id="KW-1133">Transmembrane helix</keyword>
<dbReference type="OMA" id="YGLGAWT"/>
<reference evidence="2" key="3">
    <citation type="submission" date="2025-09" db="UniProtKB">
        <authorList>
            <consortium name="Ensembl"/>
        </authorList>
    </citation>
    <scope>IDENTIFICATION</scope>
</reference>
<protein>
    <submittedName>
        <fullName evidence="2">Small integral membrane protein 26</fullName>
    </submittedName>
</protein>
<dbReference type="eggNOG" id="ENOG502T084">
    <property type="taxonomic scope" value="Eukaryota"/>
</dbReference>
<dbReference type="PANTHER" id="PTHR40386:SF1">
    <property type="entry name" value="SMALL INTEGRAL MEMBRANE PROTEIN 26"/>
    <property type="match status" value="1"/>
</dbReference>
<reference evidence="3" key="1">
    <citation type="submission" date="2013-10" db="EMBL/GenBank/DDBJ databases">
        <authorList>
            <person name="Schartl M."/>
            <person name="Warren W."/>
        </authorList>
    </citation>
    <scope>NUCLEOTIDE SEQUENCE [LARGE SCALE GENOMIC DNA]</scope>
    <source>
        <strain evidence="3">female</strain>
    </source>
</reference>
<dbReference type="EMBL" id="AYCK01008399">
    <property type="status" value="NOT_ANNOTATED_CDS"/>
    <property type="molecule type" value="Genomic_DNA"/>
</dbReference>
<evidence type="ECO:0000313" key="3">
    <source>
        <dbReference type="Proteomes" id="UP000028760"/>
    </source>
</evidence>
<evidence type="ECO:0000256" key="1">
    <source>
        <dbReference type="SAM" id="Phobius"/>
    </source>
</evidence>
<dbReference type="Ensembl" id="ENSPFOT00000010190.1">
    <property type="protein sequence ID" value="ENSPFOP00000010175.1"/>
    <property type="gene ID" value="ENSPFOG00000010226.1"/>
</dbReference>
<accession>A0A087XWM2</accession>
<dbReference type="InterPro" id="IPR038831">
    <property type="entry name" value="SMIM26"/>
</dbReference>
<dbReference type="Proteomes" id="UP000028760">
    <property type="component" value="Unassembled WGS sequence"/>
</dbReference>
<keyword evidence="1" id="KW-0472">Membrane</keyword>
<organism evidence="2 3">
    <name type="scientific">Poecilia formosa</name>
    <name type="common">Amazon molly</name>
    <name type="synonym">Limia formosa</name>
    <dbReference type="NCBI Taxonomy" id="48698"/>
    <lineage>
        <taxon>Eukaryota</taxon>
        <taxon>Metazoa</taxon>
        <taxon>Chordata</taxon>
        <taxon>Craniata</taxon>
        <taxon>Vertebrata</taxon>
        <taxon>Euteleostomi</taxon>
        <taxon>Actinopterygii</taxon>
        <taxon>Neopterygii</taxon>
        <taxon>Teleostei</taxon>
        <taxon>Neoteleostei</taxon>
        <taxon>Acanthomorphata</taxon>
        <taxon>Ovalentaria</taxon>
        <taxon>Atherinomorphae</taxon>
        <taxon>Cyprinodontiformes</taxon>
        <taxon>Poeciliidae</taxon>
        <taxon>Poeciliinae</taxon>
        <taxon>Poecilia</taxon>
    </lineage>
</organism>
<evidence type="ECO:0000313" key="2">
    <source>
        <dbReference type="Ensembl" id="ENSPFOP00000010175.1"/>
    </source>
</evidence>
<sequence length="97" mass="11067">MTIKDPIKWNYRVSAVYALGVWTILGSYAFLKYTGRLDDPVVNQKFEEPENPNKHVYETAHSKTIIVYKEDFVPYSRRIYNFIKSLSGGSGAGDGDK</sequence>
<feature type="transmembrane region" description="Helical" evidence="1">
    <location>
        <begin position="12"/>
        <end position="31"/>
    </location>
</feature>
<dbReference type="GeneTree" id="ENSGT00860000134050"/>
<proteinExistence type="predicted"/>